<keyword evidence="1" id="KW-1133">Transmembrane helix</keyword>
<keyword evidence="1" id="KW-0812">Transmembrane</keyword>
<keyword evidence="1" id="KW-0472">Membrane</keyword>
<gene>
    <name evidence="2" type="ORF">g.175521</name>
</gene>
<dbReference type="EMBL" id="GGMR01006186">
    <property type="protein sequence ID" value="MBY18805.1"/>
    <property type="molecule type" value="Transcribed_RNA"/>
</dbReference>
<proteinExistence type="predicted"/>
<dbReference type="AlphaFoldDB" id="A0A2S2NNQ5"/>
<feature type="transmembrane region" description="Helical" evidence="1">
    <location>
        <begin position="83"/>
        <end position="102"/>
    </location>
</feature>
<accession>A0A2S2NNQ5</accession>
<protein>
    <submittedName>
        <fullName evidence="2">Uncharacterized protein</fullName>
    </submittedName>
</protein>
<reference evidence="2" key="1">
    <citation type="submission" date="2018-04" db="EMBL/GenBank/DDBJ databases">
        <title>Transcriptome of Schizaphis graminum biotype I.</title>
        <authorList>
            <person name="Scully E.D."/>
            <person name="Geib S.M."/>
            <person name="Palmer N.A."/>
            <person name="Koch K."/>
            <person name="Bradshaw J."/>
            <person name="Heng-Moss T."/>
            <person name="Sarath G."/>
        </authorList>
    </citation>
    <scope>NUCLEOTIDE SEQUENCE</scope>
</reference>
<evidence type="ECO:0000256" key="1">
    <source>
        <dbReference type="SAM" id="Phobius"/>
    </source>
</evidence>
<organism evidence="2">
    <name type="scientific">Schizaphis graminum</name>
    <name type="common">Green bug aphid</name>
    <dbReference type="NCBI Taxonomy" id="13262"/>
    <lineage>
        <taxon>Eukaryota</taxon>
        <taxon>Metazoa</taxon>
        <taxon>Ecdysozoa</taxon>
        <taxon>Arthropoda</taxon>
        <taxon>Hexapoda</taxon>
        <taxon>Insecta</taxon>
        <taxon>Pterygota</taxon>
        <taxon>Neoptera</taxon>
        <taxon>Paraneoptera</taxon>
        <taxon>Hemiptera</taxon>
        <taxon>Sternorrhyncha</taxon>
        <taxon>Aphidomorpha</taxon>
        <taxon>Aphidoidea</taxon>
        <taxon>Aphididae</taxon>
        <taxon>Aphidini</taxon>
        <taxon>Schizaphis</taxon>
    </lineage>
</organism>
<evidence type="ECO:0000313" key="2">
    <source>
        <dbReference type="EMBL" id="MBY18805.1"/>
    </source>
</evidence>
<sequence length="145" mass="16792">MVVTSGGFKIEMINGKNKRRYMRYLSVSRVYLLQNIFTVIQVSPAHRTKYRQVGDSGICRKINVKSATGSHNTTKTRKTHVKIVRGAIIKLIIIVMACVQNYTMKGELLYCMHTILYKLQTNERYLQRIWNTSYINTSYVHDVGI</sequence>
<name>A0A2S2NNQ5_SCHGA</name>